<name>A0A1I4AMC7_9ACTN</name>
<organism evidence="10 11">
    <name type="scientific">Streptomyces pini</name>
    <dbReference type="NCBI Taxonomy" id="1520580"/>
    <lineage>
        <taxon>Bacteria</taxon>
        <taxon>Bacillati</taxon>
        <taxon>Actinomycetota</taxon>
        <taxon>Actinomycetes</taxon>
        <taxon>Kitasatosporales</taxon>
        <taxon>Streptomycetaceae</taxon>
        <taxon>Streptomyces</taxon>
    </lineage>
</organism>
<dbReference type="InterPro" id="IPR004268">
    <property type="entry name" value="MurJ"/>
</dbReference>
<evidence type="ECO:0000256" key="6">
    <source>
        <dbReference type="ARBA" id="ARBA00022989"/>
    </source>
</evidence>
<feature type="transmembrane region" description="Helical" evidence="9">
    <location>
        <begin position="430"/>
        <end position="452"/>
    </location>
</feature>
<feature type="region of interest" description="Disordered" evidence="8">
    <location>
        <begin position="1"/>
        <end position="45"/>
    </location>
</feature>
<feature type="compositionally biased region" description="Low complexity" evidence="8">
    <location>
        <begin position="1"/>
        <end position="17"/>
    </location>
</feature>
<dbReference type="InterPro" id="IPR051050">
    <property type="entry name" value="Lipid_II_flippase_MurJ/MviN"/>
</dbReference>
<dbReference type="GO" id="GO:0009252">
    <property type="term" value="P:peptidoglycan biosynthetic process"/>
    <property type="evidence" value="ECO:0007669"/>
    <property type="project" value="UniProtKB-KW"/>
</dbReference>
<evidence type="ECO:0000256" key="3">
    <source>
        <dbReference type="ARBA" id="ARBA00022692"/>
    </source>
</evidence>
<evidence type="ECO:0000313" key="11">
    <source>
        <dbReference type="Proteomes" id="UP000198928"/>
    </source>
</evidence>
<feature type="transmembrane region" description="Helical" evidence="9">
    <location>
        <begin position="48"/>
        <end position="69"/>
    </location>
</feature>
<feature type="transmembrane region" description="Helical" evidence="9">
    <location>
        <begin position="187"/>
        <end position="210"/>
    </location>
</feature>
<dbReference type="GO" id="GO:0015648">
    <property type="term" value="F:lipid-linked peptidoglycan transporter activity"/>
    <property type="evidence" value="ECO:0007669"/>
    <property type="project" value="TreeGrafter"/>
</dbReference>
<feature type="transmembrane region" description="Helical" evidence="9">
    <location>
        <begin position="222"/>
        <end position="241"/>
    </location>
</feature>
<evidence type="ECO:0000256" key="8">
    <source>
        <dbReference type="SAM" id="MobiDB-lite"/>
    </source>
</evidence>
<dbReference type="RefSeq" id="WP_093849732.1">
    <property type="nucleotide sequence ID" value="NZ_FOSG01000007.1"/>
</dbReference>
<feature type="transmembrane region" description="Helical" evidence="9">
    <location>
        <begin position="459"/>
        <end position="479"/>
    </location>
</feature>
<dbReference type="Proteomes" id="UP000198928">
    <property type="component" value="Unassembled WGS sequence"/>
</dbReference>
<feature type="compositionally biased region" description="Pro residues" evidence="8">
    <location>
        <begin position="18"/>
        <end position="37"/>
    </location>
</feature>
<dbReference type="EMBL" id="FOSG01000007">
    <property type="protein sequence ID" value="SFK57655.1"/>
    <property type="molecule type" value="Genomic_DNA"/>
</dbReference>
<sequence>MSTSTSTSTSTATGVTGAPPPPSGPFASPPAPAPAPAPGSGSAPGRRLVARAAAATAVLTAAGSFFGLVRDQTIAHLFGAGSETDAFLVSWTVPEFASTILIEDAMALVLVPAFSLALSRRAAVRETGKDARALPEDPAGPADPVRALLAATLPRLLLALACAAAAVALLAPPLVGALAPGLADPGLAADCTRLTAVTVLGFGTAGYFSAALRAHRSFAPPAAIYCAYNITVIAVVLGLHARWGVRAAAFGVAAGSLAMVLVQLPAFWRHLHLRAVAILRARRSVRAARAVCAPRTAGVPRAAALVGWGVVAPVAVFALSRQSQVLVERFLASGLPPGAISHLNYAQKIAQLPMTFSLLLCTVTFPLVARAMADGRTERARRRVERDLVLAATVVLLGAAYVIAYAPQIVQLLFERGAFGAADTAATASVMRVYATGLLGHCLAGALVRPFFATARPVWYPAAAMAAGLLLTVVAGALAAPRWGVHGIAAANAAGITTTALLLLCGLRTRVLPVRVRTVAAGLVRLTLAAAAATAAGLAAAPLLPSPLPTAAAGALAVPAAFTAAALAVRAPEVPQLLTAVTRRFRHAR</sequence>
<evidence type="ECO:0000256" key="9">
    <source>
        <dbReference type="SAM" id="Phobius"/>
    </source>
</evidence>
<feature type="transmembrane region" description="Helical" evidence="9">
    <location>
        <begin position="156"/>
        <end position="175"/>
    </location>
</feature>
<feature type="transmembrane region" description="Helical" evidence="9">
    <location>
        <begin position="550"/>
        <end position="569"/>
    </location>
</feature>
<feature type="transmembrane region" description="Helical" evidence="9">
    <location>
        <begin position="96"/>
        <end position="119"/>
    </location>
</feature>
<keyword evidence="2" id="KW-1003">Cell membrane</keyword>
<dbReference type="GO" id="GO:0008360">
    <property type="term" value="P:regulation of cell shape"/>
    <property type="evidence" value="ECO:0007669"/>
    <property type="project" value="UniProtKB-KW"/>
</dbReference>
<dbReference type="AlphaFoldDB" id="A0A1I4AMC7"/>
<dbReference type="Pfam" id="PF03023">
    <property type="entry name" value="MurJ"/>
    <property type="match status" value="1"/>
</dbReference>
<feature type="transmembrane region" description="Helical" evidence="9">
    <location>
        <begin position="247"/>
        <end position="268"/>
    </location>
</feature>
<evidence type="ECO:0000256" key="4">
    <source>
        <dbReference type="ARBA" id="ARBA00022960"/>
    </source>
</evidence>
<keyword evidence="6 9" id="KW-1133">Transmembrane helix</keyword>
<keyword evidence="4" id="KW-0133">Cell shape</keyword>
<protein>
    <submittedName>
        <fullName evidence="10">Putative peptidoglycan lipid II flippase</fullName>
    </submittedName>
</protein>
<evidence type="ECO:0000256" key="7">
    <source>
        <dbReference type="ARBA" id="ARBA00023136"/>
    </source>
</evidence>
<accession>A0A1I4AMC7</accession>
<feature type="transmembrane region" description="Helical" evidence="9">
    <location>
        <begin position="388"/>
        <end position="410"/>
    </location>
</feature>
<dbReference type="GO" id="GO:0005886">
    <property type="term" value="C:plasma membrane"/>
    <property type="evidence" value="ECO:0007669"/>
    <property type="project" value="UniProtKB-SubCell"/>
</dbReference>
<keyword evidence="3 9" id="KW-0812">Transmembrane</keyword>
<evidence type="ECO:0000256" key="2">
    <source>
        <dbReference type="ARBA" id="ARBA00022475"/>
    </source>
</evidence>
<feature type="transmembrane region" description="Helical" evidence="9">
    <location>
        <begin position="519"/>
        <end position="544"/>
    </location>
</feature>
<reference evidence="11" key="1">
    <citation type="submission" date="2016-10" db="EMBL/GenBank/DDBJ databases">
        <authorList>
            <person name="Varghese N."/>
            <person name="Submissions S."/>
        </authorList>
    </citation>
    <scope>NUCLEOTIDE SEQUENCE [LARGE SCALE GENOMIC DNA]</scope>
    <source>
        <strain evidence="11">PL19</strain>
    </source>
</reference>
<feature type="transmembrane region" description="Helical" evidence="9">
    <location>
        <begin position="485"/>
        <end position="507"/>
    </location>
</feature>
<keyword evidence="5" id="KW-0573">Peptidoglycan synthesis</keyword>
<keyword evidence="7 9" id="KW-0472">Membrane</keyword>
<proteinExistence type="predicted"/>
<keyword evidence="11" id="KW-1185">Reference proteome</keyword>
<dbReference type="PRINTS" id="PR01806">
    <property type="entry name" value="VIRFACTRMVIN"/>
</dbReference>
<evidence type="ECO:0000256" key="5">
    <source>
        <dbReference type="ARBA" id="ARBA00022984"/>
    </source>
</evidence>
<comment type="subcellular location">
    <subcellularLocation>
        <location evidence="1">Cell membrane</location>
        <topology evidence="1">Multi-pass membrane protein</topology>
    </subcellularLocation>
</comment>
<gene>
    <name evidence="10" type="ORF">SAMN05192584_10758</name>
</gene>
<dbReference type="OrthoDB" id="3695748at2"/>
<evidence type="ECO:0000313" key="10">
    <source>
        <dbReference type="EMBL" id="SFK57655.1"/>
    </source>
</evidence>
<evidence type="ECO:0000256" key="1">
    <source>
        <dbReference type="ARBA" id="ARBA00004651"/>
    </source>
</evidence>
<feature type="transmembrane region" description="Helical" evidence="9">
    <location>
        <begin position="349"/>
        <end position="368"/>
    </location>
</feature>
<dbReference type="GO" id="GO:0034204">
    <property type="term" value="P:lipid translocation"/>
    <property type="evidence" value="ECO:0007669"/>
    <property type="project" value="TreeGrafter"/>
</dbReference>
<dbReference type="PANTHER" id="PTHR47019:SF1">
    <property type="entry name" value="LIPID II FLIPPASE MURJ"/>
    <property type="match status" value="1"/>
</dbReference>
<dbReference type="PANTHER" id="PTHR47019">
    <property type="entry name" value="LIPID II FLIPPASE MURJ"/>
    <property type="match status" value="1"/>
</dbReference>
<feature type="transmembrane region" description="Helical" evidence="9">
    <location>
        <begin position="302"/>
        <end position="320"/>
    </location>
</feature>